<comment type="caution">
    <text evidence="2">The sequence shown here is derived from an EMBL/GenBank/DDBJ whole genome shotgun (WGS) entry which is preliminary data.</text>
</comment>
<organism evidence="2">
    <name type="scientific">Caldilineaceae bacterium SB0664_bin_27</name>
    <dbReference type="NCBI Taxonomy" id="2605260"/>
    <lineage>
        <taxon>Bacteria</taxon>
        <taxon>Bacillati</taxon>
        <taxon>Chloroflexota</taxon>
        <taxon>Caldilineae</taxon>
        <taxon>Caldilineales</taxon>
        <taxon>Caldilineaceae</taxon>
    </lineage>
</organism>
<feature type="transmembrane region" description="Helical" evidence="1">
    <location>
        <begin position="7"/>
        <end position="26"/>
    </location>
</feature>
<keyword evidence="1" id="KW-0812">Transmembrane</keyword>
<evidence type="ECO:0000256" key="1">
    <source>
        <dbReference type="SAM" id="Phobius"/>
    </source>
</evidence>
<feature type="transmembrane region" description="Helical" evidence="1">
    <location>
        <begin position="38"/>
        <end position="57"/>
    </location>
</feature>
<keyword evidence="1" id="KW-0472">Membrane</keyword>
<accession>A0A6B0YS45</accession>
<keyword evidence="1" id="KW-1133">Transmembrane helix</keyword>
<proteinExistence type="predicted"/>
<feature type="transmembrane region" description="Helical" evidence="1">
    <location>
        <begin position="78"/>
        <end position="97"/>
    </location>
</feature>
<evidence type="ECO:0000313" key="2">
    <source>
        <dbReference type="EMBL" id="MXY92278.1"/>
    </source>
</evidence>
<dbReference type="AlphaFoldDB" id="A0A6B0YS45"/>
<reference evidence="2" key="1">
    <citation type="submission" date="2019-09" db="EMBL/GenBank/DDBJ databases">
        <title>Characterisation of the sponge microbiome using genome-centric metagenomics.</title>
        <authorList>
            <person name="Engelberts J.P."/>
            <person name="Robbins S.J."/>
            <person name="De Goeij J.M."/>
            <person name="Aranda M."/>
            <person name="Bell S.C."/>
            <person name="Webster N.S."/>
        </authorList>
    </citation>
    <scope>NUCLEOTIDE SEQUENCE</scope>
    <source>
        <strain evidence="2">SB0664_bin_27</strain>
    </source>
</reference>
<name>A0A6B0YS45_9CHLR</name>
<dbReference type="EMBL" id="VXRG01000026">
    <property type="protein sequence ID" value="MXY92278.1"/>
    <property type="molecule type" value="Genomic_DNA"/>
</dbReference>
<sequence length="135" mass="15392">MKSLFSTYLKVFAVVLYVQFISSQLYDPLGEGMAVTVYRVLDPFLVLGMVIVLYYAFQRKRAVDNGPDDGVTREYLEANVVFYCSIAMFIALLWSWVGFQLSNPANSFVWLWTLIDISLPLLFFASSAQMVKSED</sequence>
<gene>
    <name evidence="2" type="ORF">F4Y42_02395</name>
</gene>
<feature type="transmembrane region" description="Helical" evidence="1">
    <location>
        <begin position="109"/>
        <end position="131"/>
    </location>
</feature>
<protein>
    <submittedName>
        <fullName evidence="2">Uncharacterized protein</fullName>
    </submittedName>
</protein>